<evidence type="ECO:0000256" key="18">
    <source>
        <dbReference type="ARBA" id="ARBA00023136"/>
    </source>
</evidence>
<evidence type="ECO:0000256" key="24">
    <source>
        <dbReference type="ARBA" id="ARBA00049556"/>
    </source>
</evidence>
<comment type="catalytic activity">
    <reaction evidence="26">
        <text>a long-chain (3S)-3-hydroxy fatty acyl-CoA + NAD(+) = a long-chain 3-oxo-fatty acyl-CoA + NADH + H(+)</text>
        <dbReference type="Rhea" id="RHEA:52656"/>
        <dbReference type="ChEBI" id="CHEBI:15378"/>
        <dbReference type="ChEBI" id="CHEBI:57540"/>
        <dbReference type="ChEBI" id="CHEBI:57945"/>
        <dbReference type="ChEBI" id="CHEBI:136757"/>
        <dbReference type="ChEBI" id="CHEBI:136758"/>
        <dbReference type="EC" id="1.1.1.211"/>
    </reaction>
    <physiologicalReaction direction="left-to-right" evidence="26">
        <dbReference type="Rhea" id="RHEA:52657"/>
    </physiologicalReaction>
</comment>
<evidence type="ECO:0000256" key="30">
    <source>
        <dbReference type="ARBA" id="ARBA00052711"/>
    </source>
</evidence>
<evidence type="ECO:0000256" key="14">
    <source>
        <dbReference type="ARBA" id="ARBA00023002"/>
    </source>
</evidence>
<proteinExistence type="inferred from homology"/>
<evidence type="ECO:0000256" key="20">
    <source>
        <dbReference type="ARBA" id="ARBA00023268"/>
    </source>
</evidence>
<comment type="catalytic activity">
    <reaction evidence="22">
        <text>(3S)-hydroxyhexadecanoyl-CoA + NAD(+) = 3-oxohexadecanoyl-CoA + NADH + H(+)</text>
        <dbReference type="Rhea" id="RHEA:31159"/>
        <dbReference type="ChEBI" id="CHEBI:15378"/>
        <dbReference type="ChEBI" id="CHEBI:57349"/>
        <dbReference type="ChEBI" id="CHEBI:57540"/>
        <dbReference type="ChEBI" id="CHEBI:57945"/>
        <dbReference type="ChEBI" id="CHEBI:62613"/>
    </reaction>
    <physiologicalReaction direction="left-to-right" evidence="22">
        <dbReference type="Rhea" id="RHEA:31160"/>
    </physiologicalReaction>
</comment>
<dbReference type="InterPro" id="IPR036291">
    <property type="entry name" value="NAD(P)-bd_dom_sf"/>
</dbReference>
<dbReference type="SUPFAM" id="SSF51735">
    <property type="entry name" value="NAD(P)-binding Rossmann-fold domains"/>
    <property type="match status" value="1"/>
</dbReference>
<dbReference type="Gene3D" id="1.10.1040.50">
    <property type="match status" value="1"/>
</dbReference>
<evidence type="ECO:0000256" key="33">
    <source>
        <dbReference type="ARBA" id="ARBA00052945"/>
    </source>
</evidence>
<evidence type="ECO:0000259" key="42">
    <source>
        <dbReference type="Pfam" id="PF00725"/>
    </source>
</evidence>
<dbReference type="Pfam" id="PF00725">
    <property type="entry name" value="3HCDH"/>
    <property type="match status" value="2"/>
</dbReference>
<dbReference type="InterPro" id="IPR012803">
    <property type="entry name" value="Fa_ox_alpha_mit"/>
</dbReference>
<dbReference type="PANTHER" id="PTHR43612:SF3">
    <property type="entry name" value="TRIFUNCTIONAL ENZYME SUBUNIT ALPHA, MITOCHONDRIAL"/>
    <property type="match status" value="1"/>
</dbReference>
<evidence type="ECO:0000256" key="8">
    <source>
        <dbReference type="ARBA" id="ARBA00022553"/>
    </source>
</evidence>
<comment type="catalytic activity">
    <reaction evidence="33">
        <text>(3S)-3-hydroxydodecanoyl-CoA + NAD(+) = 3-oxododecanoyl-CoA + NADH + H(+)</text>
        <dbReference type="Rhea" id="RHEA:31179"/>
        <dbReference type="ChEBI" id="CHEBI:15378"/>
        <dbReference type="ChEBI" id="CHEBI:57540"/>
        <dbReference type="ChEBI" id="CHEBI:57945"/>
        <dbReference type="ChEBI" id="CHEBI:62558"/>
        <dbReference type="ChEBI" id="CHEBI:62615"/>
    </reaction>
    <physiologicalReaction direction="left-to-right" evidence="33">
        <dbReference type="Rhea" id="RHEA:31180"/>
    </physiologicalReaction>
</comment>
<keyword evidence="8" id="KW-0597">Phosphoprotein</keyword>
<evidence type="ECO:0000256" key="16">
    <source>
        <dbReference type="ARBA" id="ARBA00023098"/>
    </source>
</evidence>
<dbReference type="GO" id="GO:0016507">
    <property type="term" value="C:mitochondrial fatty acid beta-oxidation multienzyme complex"/>
    <property type="evidence" value="ECO:0007669"/>
    <property type="project" value="InterPro"/>
</dbReference>
<dbReference type="InterPro" id="IPR050136">
    <property type="entry name" value="FA_oxidation_alpha_subunit"/>
</dbReference>
<dbReference type="InterPro" id="IPR029045">
    <property type="entry name" value="ClpP/crotonase-like_dom_sf"/>
</dbReference>
<evidence type="ECO:0000256" key="1">
    <source>
        <dbReference type="ARBA" id="ARBA00000469"/>
    </source>
</evidence>
<evidence type="ECO:0000256" key="36">
    <source>
        <dbReference type="ARBA" id="ARBA00066806"/>
    </source>
</evidence>
<evidence type="ECO:0000256" key="39">
    <source>
        <dbReference type="ARBA" id="ARBA00083277"/>
    </source>
</evidence>
<evidence type="ECO:0000256" key="6">
    <source>
        <dbReference type="ARBA" id="ARBA00012076"/>
    </source>
</evidence>
<evidence type="ECO:0000256" key="35">
    <source>
        <dbReference type="ARBA" id="ARBA00062153"/>
    </source>
</evidence>
<keyword evidence="15" id="KW-0520">NAD</keyword>
<evidence type="ECO:0000259" key="43">
    <source>
        <dbReference type="Pfam" id="PF02737"/>
    </source>
</evidence>
<dbReference type="SUPFAM" id="SSF52096">
    <property type="entry name" value="ClpP/crotonase"/>
    <property type="match status" value="1"/>
</dbReference>
<dbReference type="SUPFAM" id="SSF48179">
    <property type="entry name" value="6-phosphogluconate dehydrogenase C-terminal domain-like"/>
    <property type="match status" value="2"/>
</dbReference>
<dbReference type="PANTHER" id="PTHR43612">
    <property type="entry name" value="TRIFUNCTIONAL ENZYME SUBUNIT ALPHA"/>
    <property type="match status" value="1"/>
</dbReference>
<dbReference type="Proteomes" id="UP000887566">
    <property type="component" value="Unplaced"/>
</dbReference>
<accession>A0A914VLG1</accession>
<evidence type="ECO:0000256" key="37">
    <source>
        <dbReference type="ARBA" id="ARBA00068347"/>
    </source>
</evidence>
<evidence type="ECO:0000256" key="11">
    <source>
        <dbReference type="ARBA" id="ARBA00022832"/>
    </source>
</evidence>
<evidence type="ECO:0000256" key="34">
    <source>
        <dbReference type="ARBA" id="ARBA00052989"/>
    </source>
</evidence>
<keyword evidence="9" id="KW-0808">Transferase</keyword>
<evidence type="ECO:0000256" key="32">
    <source>
        <dbReference type="ARBA" id="ARBA00052860"/>
    </source>
</evidence>
<evidence type="ECO:0000256" key="4">
    <source>
        <dbReference type="ARBA" id="ARBA00007005"/>
    </source>
</evidence>
<comment type="catalytic activity">
    <reaction evidence="1">
        <text>(3S)-hydroxyhexadecanoyl-CoA = (2E)-hexadecenoyl-CoA + H2O</text>
        <dbReference type="Rhea" id="RHEA:31163"/>
        <dbReference type="ChEBI" id="CHEBI:15377"/>
        <dbReference type="ChEBI" id="CHEBI:61526"/>
        <dbReference type="ChEBI" id="CHEBI:62613"/>
    </reaction>
    <physiologicalReaction direction="right-to-left" evidence="1">
        <dbReference type="Rhea" id="RHEA:31165"/>
    </physiologicalReaction>
</comment>
<comment type="catalytic activity">
    <reaction evidence="30">
        <text>(3S)-3-hydroxydodecanoyl-CoA = (2E)-dodecenoyl-CoA + H2O</text>
        <dbReference type="Rhea" id="RHEA:31075"/>
        <dbReference type="ChEBI" id="CHEBI:15377"/>
        <dbReference type="ChEBI" id="CHEBI:57330"/>
        <dbReference type="ChEBI" id="CHEBI:62558"/>
    </reaction>
    <physiologicalReaction direction="right-to-left" evidence="30">
        <dbReference type="Rhea" id="RHEA:31077"/>
    </physiologicalReaction>
</comment>
<evidence type="ECO:0000256" key="27">
    <source>
        <dbReference type="ARBA" id="ARBA00051215"/>
    </source>
</evidence>
<keyword evidence="11" id="KW-0276">Fatty acid metabolism</keyword>
<evidence type="ECO:0000256" key="28">
    <source>
        <dbReference type="ARBA" id="ARBA00051877"/>
    </source>
</evidence>
<evidence type="ECO:0000256" key="38">
    <source>
        <dbReference type="ARBA" id="ARBA00077617"/>
    </source>
</evidence>
<feature type="domain" description="3-hydroxyacyl-CoA dehydrogenase NAD binding" evidence="43">
    <location>
        <begin position="400"/>
        <end position="579"/>
    </location>
</feature>
<keyword evidence="16" id="KW-0443">Lipid metabolism</keyword>
<comment type="similarity">
    <text evidence="4">In the central section; belongs to the 3-hydroxyacyl-CoA dehydrogenase family.</text>
</comment>
<comment type="catalytic activity">
    <reaction evidence="24">
        <text>a (3S)-3-hydroxyacyl-CoA + NAD(+) = a 3-oxoacyl-CoA + NADH + H(+)</text>
        <dbReference type="Rhea" id="RHEA:22432"/>
        <dbReference type="ChEBI" id="CHEBI:15378"/>
        <dbReference type="ChEBI" id="CHEBI:57318"/>
        <dbReference type="ChEBI" id="CHEBI:57540"/>
        <dbReference type="ChEBI" id="CHEBI:57945"/>
        <dbReference type="ChEBI" id="CHEBI:90726"/>
        <dbReference type="EC" id="1.1.1.35"/>
    </reaction>
</comment>
<comment type="catalytic activity">
    <reaction evidence="34">
        <text>1'-[1,2-di-(9Z,12Z-octadecadienoyl)-sn-glycero-3-phospho]-3'-[1-(9Z,12Z-octadecadienoyl)-sn-glycero-3-phospho]-glycerol + hexadecanoyl-CoA = 1'-[1,2-di-(9Z,12Z-octadecadienoyl)-sn-glycero-3-phospho]-3'-[1-(9Z,12Z-octadecadienoyl)-2-hexadecanoyl-sn-glycero-3-phospho]-glycerol + CoA</text>
        <dbReference type="Rhea" id="RHEA:43680"/>
        <dbReference type="ChEBI" id="CHEBI:57287"/>
        <dbReference type="ChEBI" id="CHEBI:57379"/>
        <dbReference type="ChEBI" id="CHEBI:83580"/>
        <dbReference type="ChEBI" id="CHEBI:83583"/>
    </reaction>
    <physiologicalReaction direction="left-to-right" evidence="34">
        <dbReference type="Rhea" id="RHEA:43681"/>
    </physiologicalReaction>
</comment>
<evidence type="ECO:0000256" key="12">
    <source>
        <dbReference type="ARBA" id="ARBA00022946"/>
    </source>
</evidence>
<evidence type="ECO:0000256" key="31">
    <source>
        <dbReference type="ARBA" id="ARBA00052834"/>
    </source>
</evidence>
<dbReference type="GO" id="GO:0016740">
    <property type="term" value="F:transferase activity"/>
    <property type="evidence" value="ECO:0007669"/>
    <property type="project" value="UniProtKB-KW"/>
</dbReference>
<evidence type="ECO:0000256" key="15">
    <source>
        <dbReference type="ARBA" id="ARBA00023027"/>
    </source>
</evidence>
<dbReference type="FunFam" id="3.40.50.720:FF:000009">
    <property type="entry name" value="Fatty oxidation complex, alpha subunit"/>
    <property type="match status" value="1"/>
</dbReference>
<evidence type="ECO:0000313" key="45">
    <source>
        <dbReference type="WBParaSite" id="PSAMB.scaffold211size65383.g3334.t1"/>
    </source>
</evidence>
<feature type="active site" description="For hydroxyacyl-coenzyme A dehydrogenase activity" evidence="40">
    <location>
        <position position="547"/>
    </location>
</feature>
<comment type="pathway">
    <text evidence="3">Lipid metabolism; fatty acid beta-oxidation.</text>
</comment>
<evidence type="ECO:0000256" key="17">
    <source>
        <dbReference type="ARBA" id="ARBA00023128"/>
    </source>
</evidence>
<evidence type="ECO:0000256" key="26">
    <source>
        <dbReference type="ARBA" id="ARBA00050446"/>
    </source>
</evidence>
<dbReference type="GO" id="GO:0006635">
    <property type="term" value="P:fatty acid beta-oxidation"/>
    <property type="evidence" value="ECO:0007669"/>
    <property type="project" value="InterPro"/>
</dbReference>
<evidence type="ECO:0000256" key="21">
    <source>
        <dbReference type="ARBA" id="ARBA00035854"/>
    </source>
</evidence>
<evidence type="ECO:0000256" key="5">
    <source>
        <dbReference type="ARBA" id="ARBA00008750"/>
    </source>
</evidence>
<dbReference type="InterPro" id="IPR006108">
    <property type="entry name" value="3HC_DH_C"/>
</dbReference>
<keyword evidence="7" id="KW-0488">Methylation</keyword>
<comment type="catalytic activity">
    <reaction evidence="21">
        <text>a (3S)-3-hydroxyacyl-CoA = a (2E)-enoyl-CoA + H2O</text>
        <dbReference type="Rhea" id="RHEA:16105"/>
        <dbReference type="ChEBI" id="CHEBI:15377"/>
        <dbReference type="ChEBI" id="CHEBI:57318"/>
        <dbReference type="ChEBI" id="CHEBI:58856"/>
        <dbReference type="EC" id="4.2.1.17"/>
    </reaction>
    <physiologicalReaction direction="right-to-left" evidence="21">
        <dbReference type="Rhea" id="RHEA:16107"/>
    </physiologicalReaction>
</comment>
<keyword evidence="14" id="KW-0560">Oxidoreductase</keyword>
<comment type="similarity">
    <text evidence="5">In the N-terminal section; belongs to the enoyl-CoA hydratase/isomerase family.</text>
</comment>
<name>A0A914VLG1_9BILA</name>
<dbReference type="EC" id="4.2.1.17" evidence="6"/>
<comment type="catalytic activity">
    <reaction evidence="23">
        <text>(3S)-hydroxydecanoyl-CoA + NAD(+) = 3-oxodecanoyl-CoA + NADH + H(+)</text>
        <dbReference type="Rhea" id="RHEA:31187"/>
        <dbReference type="ChEBI" id="CHEBI:15378"/>
        <dbReference type="ChEBI" id="CHEBI:57540"/>
        <dbReference type="ChEBI" id="CHEBI:57945"/>
        <dbReference type="ChEBI" id="CHEBI:62548"/>
        <dbReference type="ChEBI" id="CHEBI:62616"/>
    </reaction>
    <physiologicalReaction direction="left-to-right" evidence="23">
        <dbReference type="Rhea" id="RHEA:31188"/>
    </physiologicalReaction>
</comment>
<evidence type="ECO:0000256" key="9">
    <source>
        <dbReference type="ARBA" id="ARBA00022679"/>
    </source>
</evidence>
<comment type="catalytic activity">
    <reaction evidence="32">
        <text>1'-[1,2-di-(9Z,12Z-octadecadienoyl)-sn-glycero-3-phospho]-3'-[1-(9Z,12Z-octadecadienoyl)-sn-glycero-3-phospho]-glycerol + (9Z)-octadecenoyl-CoA = 1'-[1,2-di-(9Z,12Z-octadecadienoyl)-sn-glycero-3-phospho]-3'-[1-(9Z,12Z-octadecadienoyl)-2-(9Z-octadecenoyl)-sn-glycero-3-phospho]-glycerol + CoA</text>
        <dbReference type="Rhea" id="RHEA:43676"/>
        <dbReference type="ChEBI" id="CHEBI:57287"/>
        <dbReference type="ChEBI" id="CHEBI:57387"/>
        <dbReference type="ChEBI" id="CHEBI:83580"/>
        <dbReference type="ChEBI" id="CHEBI:83582"/>
    </reaction>
    <physiologicalReaction direction="left-to-right" evidence="32">
        <dbReference type="Rhea" id="RHEA:43677"/>
    </physiologicalReaction>
</comment>
<comment type="catalytic activity">
    <reaction evidence="25">
        <text>1'-[1,2-di-(9Z,12Z-octadecadienoyl)-sn-glycero-3-phospho]-3'-[1-(9Z,12Z-octadecadienoyl)-sn-glycero-3-phospho]-glycerol + (9Z,12Z)-octadecadienoyl-CoA = 1',3'-bis-[1,2-di-(9Z,12Z-octadecadienoyl)-sn-glycero-3-phospho]-glycerol + CoA</text>
        <dbReference type="Rhea" id="RHEA:43672"/>
        <dbReference type="ChEBI" id="CHEBI:57287"/>
        <dbReference type="ChEBI" id="CHEBI:57383"/>
        <dbReference type="ChEBI" id="CHEBI:83580"/>
        <dbReference type="ChEBI" id="CHEBI:83581"/>
    </reaction>
    <physiologicalReaction direction="left-to-right" evidence="25">
        <dbReference type="Rhea" id="RHEA:43673"/>
    </physiologicalReaction>
</comment>
<dbReference type="GO" id="GO:0005743">
    <property type="term" value="C:mitochondrial inner membrane"/>
    <property type="evidence" value="ECO:0007669"/>
    <property type="project" value="UniProtKB-SubCell"/>
</dbReference>
<dbReference type="GO" id="GO:0004300">
    <property type="term" value="F:enoyl-CoA hydratase activity"/>
    <property type="evidence" value="ECO:0007669"/>
    <property type="project" value="UniProtKB-EC"/>
</dbReference>
<feature type="site" description="Important for long-chain enoyl-CoA hydratase activity" evidence="41">
    <location>
        <position position="209"/>
    </location>
</feature>
<evidence type="ECO:0000256" key="25">
    <source>
        <dbReference type="ARBA" id="ARBA00050222"/>
    </source>
</evidence>
<feature type="domain" description="3-hydroxyacyl-CoA dehydrogenase C-terminal" evidence="42">
    <location>
        <begin position="712"/>
        <end position="792"/>
    </location>
</feature>
<dbReference type="CDD" id="cd06558">
    <property type="entry name" value="crotonase-like"/>
    <property type="match status" value="1"/>
</dbReference>
<evidence type="ECO:0000256" key="19">
    <source>
        <dbReference type="ARBA" id="ARBA00023239"/>
    </source>
</evidence>
<dbReference type="EC" id="1.1.1.211" evidence="36"/>
<dbReference type="NCBIfam" id="TIGR02441">
    <property type="entry name" value="fa_ox_alpha_mit"/>
    <property type="match status" value="1"/>
</dbReference>
<keyword evidence="18" id="KW-0472">Membrane</keyword>
<reference evidence="45" key="1">
    <citation type="submission" date="2022-11" db="UniProtKB">
        <authorList>
            <consortium name="WormBaseParasite"/>
        </authorList>
    </citation>
    <scope>IDENTIFICATION</scope>
</reference>
<evidence type="ECO:0000256" key="7">
    <source>
        <dbReference type="ARBA" id="ARBA00022481"/>
    </source>
</evidence>
<keyword evidence="19" id="KW-0456">Lyase</keyword>
<dbReference type="AlphaFoldDB" id="A0A914VLG1"/>
<keyword evidence="20" id="KW-0511">Multifunctional enzyme</keyword>
<evidence type="ECO:0000256" key="2">
    <source>
        <dbReference type="ARBA" id="ARBA00004273"/>
    </source>
</evidence>
<dbReference type="Gene3D" id="3.90.226.10">
    <property type="entry name" value="2-enoyl-CoA Hydratase, Chain A, domain 1"/>
    <property type="match status" value="1"/>
</dbReference>
<keyword evidence="17" id="KW-0496">Mitochondrion</keyword>
<dbReference type="Pfam" id="PF02737">
    <property type="entry name" value="3HCDH_N"/>
    <property type="match status" value="1"/>
</dbReference>
<keyword evidence="12" id="KW-0809">Transit peptide</keyword>
<dbReference type="FunFam" id="1.10.1040.50:FF:000002">
    <property type="entry name" value="Trifunctional enzyme subunit alpha, mitochondrial"/>
    <property type="match status" value="1"/>
</dbReference>
<evidence type="ECO:0000256" key="41">
    <source>
        <dbReference type="PIRSR" id="PIRSR612803-2"/>
    </source>
</evidence>
<evidence type="ECO:0000256" key="3">
    <source>
        <dbReference type="ARBA" id="ARBA00005005"/>
    </source>
</evidence>
<sequence>MLLVGRASERAQATKLHCHRPDRDMPESSIRVRNLLKKSLIMLSAALRAGGSRLIGQTRLTQVLALRMASSTSGKHISYRIEGDVAVVKLDSPGVKENTLSKEVSAELVKAFDAIAANDAVKSAVLMSGKPNSFIAGADINMLKSCKTAEEAAEISRNAQAEFQKIADSKKPVVAAIMGTCMGGGLETALACHYRIAMNDKKTTLALPEVMLGLLPGAGGTQRLPQLISLTSALDMMLTGKTIRPQKAKSMGLVDLLVQPLGPGIKPPEQASHEYLEEVAIGVAKQLAAGKLKSERHPKLMERIMGSLMSIQYFRDNVVFKKAREQVMKLTGGNYPAPLRILDVIHAGVSHGPKVGYSLESKLFGELSQTKESAALMGLFTGSTECKKNKVGEPKRTPEKIAVIGAGLMGAGIANVSIDKGYKVVLKDVAGPALARGENQITNNLALDVKKRKLSAIEKDKYLANLTPSLDYADLKDCDLVIEAVFEDLKLKHKVIEELEKHIPEHCIVASNTSALPIRDIASKSKRPENVIGMHYFSPVEKMQLLEIITHDKTSKEALSTAVQVGLRQKKLVIVVKDCPGFYTVRCLGPMMSEVVRLLQEGVDPTHIDRITKKFGFPVGVATLADEVGVDVAAHVAQFLGGALGPRMGGANIEVLNEMVTSGFKGKKTNKGIYTYEKGSKNKTVNESAREIVTKYHLDTKGCDSVEDQQLRLVSRFVNEALMCLEEGILRSPVDGDIGAVFGLGFPPFWGGPFRFVDLYGANKLVAAMDRFRAAYGDDQFTPCKLLLEHAKDPSKKFYPTGK</sequence>
<comment type="subunit">
    <text evidence="35">Heterotetramer of 2 alpha/HADHA and 2 beta/HADHB subunits; forms the mitochondrial trifunctional enzyme. Also purified as higher order heterooligomers including a 4 alpha/HADHA and 4 beta/HADHB heterooligomer which physiological significance remains unclear. The mitochondrial trifunctional enzyme interacts with MTLN.</text>
</comment>
<comment type="catalytic activity">
    <reaction evidence="28">
        <text>(3S)-hydroxyoctanoyl-CoA = (2E)-octenoyl-CoA + H2O</text>
        <dbReference type="Rhea" id="RHEA:31199"/>
        <dbReference type="ChEBI" id="CHEBI:15377"/>
        <dbReference type="ChEBI" id="CHEBI:62242"/>
        <dbReference type="ChEBI" id="CHEBI:62617"/>
    </reaction>
    <physiologicalReaction direction="right-to-left" evidence="28">
        <dbReference type="Rhea" id="RHEA:31201"/>
    </physiologicalReaction>
</comment>
<evidence type="ECO:0000256" key="29">
    <source>
        <dbReference type="ARBA" id="ARBA00052224"/>
    </source>
</evidence>
<feature type="site" description="Important for long-chain enoyl-CoA hydratase activity" evidence="41">
    <location>
        <position position="187"/>
    </location>
</feature>
<evidence type="ECO:0000313" key="44">
    <source>
        <dbReference type="Proteomes" id="UP000887566"/>
    </source>
</evidence>
<dbReference type="Gene3D" id="3.40.50.720">
    <property type="entry name" value="NAD(P)-binding Rossmann-like Domain"/>
    <property type="match status" value="1"/>
</dbReference>
<dbReference type="Pfam" id="PF00378">
    <property type="entry name" value="ECH_1"/>
    <property type="match status" value="1"/>
</dbReference>
<dbReference type="InterPro" id="IPR001753">
    <property type="entry name" value="Enoyl-CoA_hydra/iso"/>
</dbReference>
<protein>
    <recommendedName>
        <fullName evidence="37">Trifunctional enzyme subunit alpha, mitochondrial</fullName>
        <ecNumber evidence="36">1.1.1.211</ecNumber>
        <ecNumber evidence="6">4.2.1.17</ecNumber>
    </recommendedName>
    <alternativeName>
        <fullName evidence="38">Monolysocardiolipin acyltransferase</fullName>
    </alternativeName>
    <alternativeName>
        <fullName evidence="39">TP-alpha</fullName>
    </alternativeName>
</protein>
<dbReference type="WBParaSite" id="PSAMB.scaffold211size65383.g3334.t1">
    <property type="protein sequence ID" value="PSAMB.scaffold211size65383.g3334.t1"/>
    <property type="gene ID" value="PSAMB.scaffold211size65383.g3334"/>
</dbReference>
<evidence type="ECO:0000256" key="10">
    <source>
        <dbReference type="ARBA" id="ARBA00022792"/>
    </source>
</evidence>
<keyword evidence="44" id="KW-1185">Reference proteome</keyword>
<comment type="catalytic activity">
    <reaction evidence="29">
        <text>(3S)-hydroxyoctanoyl-CoA + NAD(+) = 3-oxooctanoyl-CoA + NADH + H(+)</text>
        <dbReference type="Rhea" id="RHEA:31195"/>
        <dbReference type="ChEBI" id="CHEBI:15378"/>
        <dbReference type="ChEBI" id="CHEBI:57540"/>
        <dbReference type="ChEBI" id="CHEBI:57945"/>
        <dbReference type="ChEBI" id="CHEBI:62617"/>
        <dbReference type="ChEBI" id="CHEBI:62619"/>
    </reaction>
    <physiologicalReaction direction="left-to-right" evidence="29">
        <dbReference type="Rhea" id="RHEA:31196"/>
    </physiologicalReaction>
</comment>
<evidence type="ECO:0000256" key="40">
    <source>
        <dbReference type="PIRSR" id="PIRSR612803-1"/>
    </source>
</evidence>
<dbReference type="InterPro" id="IPR006176">
    <property type="entry name" value="3-OHacyl-CoA_DH_NAD-bd"/>
</dbReference>
<evidence type="ECO:0000256" key="13">
    <source>
        <dbReference type="ARBA" id="ARBA00022990"/>
    </source>
</evidence>
<comment type="catalytic activity">
    <reaction evidence="27">
        <text>a 4-saturated-(3S)-3-hydroxyacyl-CoA = a (3E)-enoyl-CoA + H2O</text>
        <dbReference type="Rhea" id="RHEA:20724"/>
        <dbReference type="ChEBI" id="CHEBI:15377"/>
        <dbReference type="ChEBI" id="CHEBI:58521"/>
        <dbReference type="ChEBI" id="CHEBI:137480"/>
        <dbReference type="EC" id="4.2.1.17"/>
    </reaction>
    <physiologicalReaction direction="right-to-left" evidence="27">
        <dbReference type="Rhea" id="RHEA:20726"/>
    </physiologicalReaction>
</comment>
<dbReference type="GO" id="GO:0070403">
    <property type="term" value="F:NAD+ binding"/>
    <property type="evidence" value="ECO:0007669"/>
    <property type="project" value="InterPro"/>
</dbReference>
<keyword evidence="10" id="KW-0999">Mitochondrion inner membrane</keyword>
<keyword evidence="13" id="KW-0007">Acetylation</keyword>
<comment type="subcellular location">
    <subcellularLocation>
        <location evidence="2">Mitochondrion inner membrane</location>
    </subcellularLocation>
</comment>
<evidence type="ECO:0000256" key="23">
    <source>
        <dbReference type="ARBA" id="ARBA00048361"/>
    </source>
</evidence>
<comment type="catalytic activity">
    <reaction evidence="31">
        <text>(3S)-hydroxytetradecanoyl-CoA + NAD(+) = 3-oxotetradecanoyl-CoA + NADH + H(+)</text>
        <dbReference type="Rhea" id="RHEA:31167"/>
        <dbReference type="ChEBI" id="CHEBI:15378"/>
        <dbReference type="ChEBI" id="CHEBI:57540"/>
        <dbReference type="ChEBI" id="CHEBI:57945"/>
        <dbReference type="ChEBI" id="CHEBI:62543"/>
        <dbReference type="ChEBI" id="CHEBI:62614"/>
    </reaction>
    <physiologicalReaction direction="left-to-right" evidence="31">
        <dbReference type="Rhea" id="RHEA:31168"/>
    </physiologicalReaction>
</comment>
<dbReference type="FunFam" id="3.90.226.10:FF:000011">
    <property type="entry name" value="Fatty acid oxidation complex subunit alpha"/>
    <property type="match status" value="1"/>
</dbReference>
<feature type="domain" description="3-hydroxyacyl-CoA dehydrogenase C-terminal" evidence="42">
    <location>
        <begin position="581"/>
        <end position="676"/>
    </location>
</feature>
<evidence type="ECO:0000256" key="22">
    <source>
        <dbReference type="ARBA" id="ARBA00047613"/>
    </source>
</evidence>
<dbReference type="InterPro" id="IPR008927">
    <property type="entry name" value="6-PGluconate_DH-like_C_sf"/>
</dbReference>
<organism evidence="44 45">
    <name type="scientific">Plectus sambesii</name>
    <dbReference type="NCBI Taxonomy" id="2011161"/>
    <lineage>
        <taxon>Eukaryota</taxon>
        <taxon>Metazoa</taxon>
        <taxon>Ecdysozoa</taxon>
        <taxon>Nematoda</taxon>
        <taxon>Chromadorea</taxon>
        <taxon>Plectida</taxon>
        <taxon>Plectina</taxon>
        <taxon>Plectoidea</taxon>
        <taxon>Plectidae</taxon>
        <taxon>Plectus</taxon>
    </lineage>
</organism>
<dbReference type="GO" id="GO:0016509">
    <property type="term" value="F:long-chain (3S)-3-hydroxyacyl-CoA dehydrogenase (NAD+) activity"/>
    <property type="evidence" value="ECO:0007669"/>
    <property type="project" value="UniProtKB-EC"/>
</dbReference>
<feature type="site" description="Important for hydroxyacyl-coenzyme A dehydrogenase activity" evidence="41">
    <location>
        <position position="535"/>
    </location>
</feature>